<dbReference type="EMBL" id="LAVV01012894">
    <property type="protein sequence ID" value="KNZ46226.1"/>
    <property type="molecule type" value="Genomic_DNA"/>
</dbReference>
<comment type="caution">
    <text evidence="9">The sequence shown here is derived from an EMBL/GenBank/DDBJ whole genome shotgun (WGS) entry which is preliminary data.</text>
</comment>
<keyword evidence="10" id="KW-1185">Reference proteome</keyword>
<dbReference type="Proteomes" id="UP000037035">
    <property type="component" value="Unassembled WGS sequence"/>
</dbReference>
<comment type="similarity">
    <text evidence="2">Belongs to the EMC4 family.</text>
</comment>
<dbReference type="Pfam" id="PF06417">
    <property type="entry name" value="EMC4"/>
    <property type="match status" value="1"/>
</dbReference>
<evidence type="ECO:0000256" key="6">
    <source>
        <dbReference type="ARBA" id="ARBA00022989"/>
    </source>
</evidence>
<dbReference type="AlphaFoldDB" id="A0A0L6UCG7"/>
<dbReference type="OrthoDB" id="2501861at2759"/>
<reference evidence="9 10" key="1">
    <citation type="submission" date="2015-08" db="EMBL/GenBank/DDBJ databases">
        <title>Next Generation Sequencing and Analysis of the Genome of Puccinia sorghi L Schw, the Causal Agent of Maize Common Rust.</title>
        <authorList>
            <person name="Rochi L."/>
            <person name="Burguener G."/>
            <person name="Darino M."/>
            <person name="Turjanski A."/>
            <person name="Kreff E."/>
            <person name="Dieguez M.J."/>
            <person name="Sacco F."/>
        </authorList>
    </citation>
    <scope>NUCLEOTIDE SEQUENCE [LARGE SCALE GENOMIC DNA]</scope>
    <source>
        <strain evidence="9 10">RO10H11247</strain>
    </source>
</reference>
<gene>
    <name evidence="9" type="ORF">VP01_745g7</name>
</gene>
<dbReference type="PANTHER" id="PTHR19315">
    <property type="entry name" value="ER MEMBRANE PROTEIN COMPLEX SUBUNIT 4"/>
    <property type="match status" value="1"/>
</dbReference>
<keyword evidence="4 8" id="KW-0812">Transmembrane</keyword>
<protein>
    <recommendedName>
        <fullName evidence="3">ER membrane protein complex subunit 4</fullName>
    </recommendedName>
</protein>
<keyword evidence="5" id="KW-0256">Endoplasmic reticulum</keyword>
<keyword evidence="7 8" id="KW-0472">Membrane</keyword>
<keyword evidence="6 8" id="KW-1133">Transmembrane helix</keyword>
<evidence type="ECO:0000256" key="5">
    <source>
        <dbReference type="ARBA" id="ARBA00022824"/>
    </source>
</evidence>
<evidence type="ECO:0000313" key="10">
    <source>
        <dbReference type="Proteomes" id="UP000037035"/>
    </source>
</evidence>
<evidence type="ECO:0000256" key="8">
    <source>
        <dbReference type="SAM" id="Phobius"/>
    </source>
</evidence>
<dbReference type="GO" id="GO:0005789">
    <property type="term" value="C:endoplasmic reticulum membrane"/>
    <property type="evidence" value="ECO:0007669"/>
    <property type="project" value="UniProtKB-SubCell"/>
</dbReference>
<dbReference type="InterPro" id="IPR009445">
    <property type="entry name" value="TMEM85/Emc4"/>
</dbReference>
<name>A0A0L6UCG7_9BASI</name>
<sequence length="175" mass="19686">MAPIWAQSNQNVTSSRVALTSKTQNELELRRLRQKKAWDLALAPAKQVPMQAFMMWMSGSGVQIFSVMMVYMLIKGAITASISVNQTFQPFESTASPSSSKPKSLVAQKLTFIACQSLLLLLGLWKVDGMGLLPTRMSDWIMHERRPMKGFIDHISHRKDYVCSKKKNSMSAMQS</sequence>
<dbReference type="STRING" id="27349.A0A0L6UCG7"/>
<dbReference type="VEuPathDB" id="FungiDB:VP01_745g7"/>
<organism evidence="9 10">
    <name type="scientific">Puccinia sorghi</name>
    <dbReference type="NCBI Taxonomy" id="27349"/>
    <lineage>
        <taxon>Eukaryota</taxon>
        <taxon>Fungi</taxon>
        <taxon>Dikarya</taxon>
        <taxon>Basidiomycota</taxon>
        <taxon>Pucciniomycotina</taxon>
        <taxon>Pucciniomycetes</taxon>
        <taxon>Pucciniales</taxon>
        <taxon>Pucciniaceae</taxon>
        <taxon>Puccinia</taxon>
    </lineage>
</organism>
<proteinExistence type="inferred from homology"/>
<evidence type="ECO:0000313" key="9">
    <source>
        <dbReference type="EMBL" id="KNZ46226.1"/>
    </source>
</evidence>
<evidence type="ECO:0000256" key="7">
    <source>
        <dbReference type="ARBA" id="ARBA00023136"/>
    </source>
</evidence>
<evidence type="ECO:0000256" key="4">
    <source>
        <dbReference type="ARBA" id="ARBA00022692"/>
    </source>
</evidence>
<evidence type="ECO:0000256" key="3">
    <source>
        <dbReference type="ARBA" id="ARBA00020820"/>
    </source>
</evidence>
<evidence type="ECO:0000256" key="1">
    <source>
        <dbReference type="ARBA" id="ARBA00004477"/>
    </source>
</evidence>
<comment type="subcellular location">
    <subcellularLocation>
        <location evidence="1">Endoplasmic reticulum membrane</location>
        <topology evidence="1">Multi-pass membrane protein</topology>
    </subcellularLocation>
</comment>
<feature type="transmembrane region" description="Helical" evidence="8">
    <location>
        <begin position="53"/>
        <end position="74"/>
    </location>
</feature>
<evidence type="ECO:0000256" key="2">
    <source>
        <dbReference type="ARBA" id="ARBA00007715"/>
    </source>
</evidence>
<accession>A0A0L6UCG7</accession>